<evidence type="ECO:0000313" key="1">
    <source>
        <dbReference type="EMBL" id="KAK7313282.1"/>
    </source>
</evidence>
<dbReference type="AlphaFoldDB" id="A0AAN9KBV4"/>
<comment type="caution">
    <text evidence="1">The sequence shown here is derived from an EMBL/GenBank/DDBJ whole genome shotgun (WGS) entry which is preliminary data.</text>
</comment>
<organism evidence="1 2">
    <name type="scientific">Canavalia gladiata</name>
    <name type="common">Sword bean</name>
    <name type="synonym">Dolichos gladiatus</name>
    <dbReference type="NCBI Taxonomy" id="3824"/>
    <lineage>
        <taxon>Eukaryota</taxon>
        <taxon>Viridiplantae</taxon>
        <taxon>Streptophyta</taxon>
        <taxon>Embryophyta</taxon>
        <taxon>Tracheophyta</taxon>
        <taxon>Spermatophyta</taxon>
        <taxon>Magnoliopsida</taxon>
        <taxon>eudicotyledons</taxon>
        <taxon>Gunneridae</taxon>
        <taxon>Pentapetalae</taxon>
        <taxon>rosids</taxon>
        <taxon>fabids</taxon>
        <taxon>Fabales</taxon>
        <taxon>Fabaceae</taxon>
        <taxon>Papilionoideae</taxon>
        <taxon>50 kb inversion clade</taxon>
        <taxon>NPAAA clade</taxon>
        <taxon>indigoferoid/millettioid clade</taxon>
        <taxon>Phaseoleae</taxon>
        <taxon>Canavalia</taxon>
    </lineage>
</organism>
<dbReference type="EMBL" id="JAYMYQ010000009">
    <property type="protein sequence ID" value="KAK7313282.1"/>
    <property type="molecule type" value="Genomic_DNA"/>
</dbReference>
<dbReference type="Proteomes" id="UP001367508">
    <property type="component" value="Unassembled WGS sequence"/>
</dbReference>
<proteinExistence type="predicted"/>
<sequence>MEYALSEKTFYALKKSIPNANILNKLSNDDGLKFLEFYSLKYVPKTNSIKVSVVDDLGHDGDDDDNCNDGGGWRGGGGGGCSSDGDTGGNGYDDGGDGACDMIVVAATTTVVVVVGEDFLVLGFSKMSDMSVIVYNLFNIMLLKLNPLILLGDLPFKVEDLRKDTVPFEALIKVVVVTAGGVDLPNFLLALNVNYVGNDPSNTSSKQAYSSTTDSPF</sequence>
<reference evidence="1 2" key="1">
    <citation type="submission" date="2024-01" db="EMBL/GenBank/DDBJ databases">
        <title>The genomes of 5 underutilized Papilionoideae crops provide insights into root nodulation and disease resistanc.</title>
        <authorList>
            <person name="Jiang F."/>
        </authorList>
    </citation>
    <scope>NUCLEOTIDE SEQUENCE [LARGE SCALE GENOMIC DNA]</scope>
    <source>
        <strain evidence="1">LVBAO_FW01</strain>
        <tissue evidence="1">Leaves</tissue>
    </source>
</reference>
<keyword evidence="2" id="KW-1185">Reference proteome</keyword>
<protein>
    <submittedName>
        <fullName evidence="1">Uncharacterized protein</fullName>
    </submittedName>
</protein>
<gene>
    <name evidence="1" type="ORF">VNO77_37925</name>
</gene>
<accession>A0AAN9KBV4</accession>
<name>A0AAN9KBV4_CANGL</name>
<evidence type="ECO:0000313" key="2">
    <source>
        <dbReference type="Proteomes" id="UP001367508"/>
    </source>
</evidence>